<dbReference type="RefSeq" id="WP_264774598.1">
    <property type="nucleotide sequence ID" value="NZ_AP026560.1"/>
</dbReference>
<evidence type="ECO:0000256" key="2">
    <source>
        <dbReference type="ARBA" id="ARBA00022475"/>
    </source>
</evidence>
<reference evidence="8" key="1">
    <citation type="submission" date="2022-07" db="EMBL/GenBank/DDBJ databases">
        <title>Complete Genome Sequence of the Radioresistant Bacterium Deinococcus aetherius ST0316, Isolated from the Air Dust collected in Lower Stratosphere above Japan.</title>
        <authorList>
            <person name="Satoh K."/>
            <person name="Hagiwara K."/>
            <person name="Katsumata K."/>
            <person name="Kubo A."/>
            <person name="Yokobori S."/>
            <person name="Yamagishi A."/>
            <person name="Oono Y."/>
            <person name="Narumi I."/>
        </authorList>
    </citation>
    <scope>NUCLEOTIDE SEQUENCE</scope>
    <source>
        <strain evidence="8">ST0316</strain>
    </source>
</reference>
<keyword evidence="9" id="KW-1185">Reference proteome</keyword>
<dbReference type="InterPro" id="IPR020846">
    <property type="entry name" value="MFS_dom"/>
</dbReference>
<keyword evidence="5 6" id="KW-0472">Membrane</keyword>
<protein>
    <recommendedName>
        <fullName evidence="7">Major facilitator superfamily (MFS) profile domain-containing protein</fullName>
    </recommendedName>
</protein>
<evidence type="ECO:0000313" key="9">
    <source>
        <dbReference type="Proteomes" id="UP001064971"/>
    </source>
</evidence>
<organism evidence="8 9">
    <name type="scientific">Deinococcus aetherius</name>
    <dbReference type="NCBI Taxonomy" id="200252"/>
    <lineage>
        <taxon>Bacteria</taxon>
        <taxon>Thermotogati</taxon>
        <taxon>Deinococcota</taxon>
        <taxon>Deinococci</taxon>
        <taxon>Deinococcales</taxon>
        <taxon>Deinococcaceae</taxon>
        <taxon>Deinococcus</taxon>
    </lineage>
</organism>
<accession>A0ABN6RGT3</accession>
<keyword evidence="3 6" id="KW-0812">Transmembrane</keyword>
<evidence type="ECO:0000256" key="4">
    <source>
        <dbReference type="ARBA" id="ARBA00022989"/>
    </source>
</evidence>
<dbReference type="InterPro" id="IPR036259">
    <property type="entry name" value="MFS_trans_sf"/>
</dbReference>
<dbReference type="SUPFAM" id="SSF103473">
    <property type="entry name" value="MFS general substrate transporter"/>
    <property type="match status" value="1"/>
</dbReference>
<evidence type="ECO:0000256" key="3">
    <source>
        <dbReference type="ARBA" id="ARBA00022692"/>
    </source>
</evidence>
<feature type="transmembrane region" description="Helical" evidence="6">
    <location>
        <begin position="110"/>
        <end position="130"/>
    </location>
</feature>
<dbReference type="Proteomes" id="UP001064971">
    <property type="component" value="Chromosome"/>
</dbReference>
<comment type="subcellular location">
    <subcellularLocation>
        <location evidence="1">Cell membrane</location>
        <topology evidence="1">Multi-pass membrane protein</topology>
    </subcellularLocation>
</comment>
<feature type="transmembrane region" description="Helical" evidence="6">
    <location>
        <begin position="81"/>
        <end position="104"/>
    </location>
</feature>
<proteinExistence type="predicted"/>
<evidence type="ECO:0000256" key="1">
    <source>
        <dbReference type="ARBA" id="ARBA00004651"/>
    </source>
</evidence>
<feature type="transmembrane region" description="Helical" evidence="6">
    <location>
        <begin position="32"/>
        <end position="60"/>
    </location>
</feature>
<evidence type="ECO:0000256" key="5">
    <source>
        <dbReference type="ARBA" id="ARBA00023136"/>
    </source>
</evidence>
<dbReference type="PANTHER" id="PTHR23513">
    <property type="entry name" value="INTEGRAL MEMBRANE EFFLUX PROTEIN-RELATED"/>
    <property type="match status" value="1"/>
</dbReference>
<evidence type="ECO:0000259" key="7">
    <source>
        <dbReference type="PROSITE" id="PS50850"/>
    </source>
</evidence>
<dbReference type="Gene3D" id="1.20.1250.20">
    <property type="entry name" value="MFS general substrate transporter like domains"/>
    <property type="match status" value="1"/>
</dbReference>
<sequence length="143" mass="14406">MGSLFGTLLVGPLGRAFPVSLTLAGIMALWGVAVVGLSLTPGVAPALAVMFAGGLIWGPYTALETTLLQRGVPSGEHGRLFGVRAMLLGPAAPLGTALGGLLLIGLRAEWVIALSGLGCVLGALAALPWLRRRGEERADAAAG</sequence>
<gene>
    <name evidence="8" type="ORF">DAETH_18430</name>
</gene>
<evidence type="ECO:0000313" key="8">
    <source>
        <dbReference type="EMBL" id="BDP41874.1"/>
    </source>
</evidence>
<keyword evidence="2" id="KW-1003">Cell membrane</keyword>
<dbReference type="PANTHER" id="PTHR23513:SF6">
    <property type="entry name" value="MAJOR FACILITATOR SUPERFAMILY ASSOCIATED DOMAIN-CONTAINING PROTEIN"/>
    <property type="match status" value="1"/>
</dbReference>
<dbReference type="EMBL" id="AP026560">
    <property type="protein sequence ID" value="BDP41874.1"/>
    <property type="molecule type" value="Genomic_DNA"/>
</dbReference>
<evidence type="ECO:0000256" key="6">
    <source>
        <dbReference type="SAM" id="Phobius"/>
    </source>
</evidence>
<name>A0ABN6RGT3_9DEIO</name>
<feature type="domain" description="Major facilitator superfamily (MFS) profile" evidence="7">
    <location>
        <begin position="1"/>
        <end position="143"/>
    </location>
</feature>
<dbReference type="PROSITE" id="PS50850">
    <property type="entry name" value="MFS"/>
    <property type="match status" value="1"/>
</dbReference>
<keyword evidence="4 6" id="KW-1133">Transmembrane helix</keyword>